<feature type="binding site" evidence="11">
    <location>
        <begin position="34"/>
        <end position="40"/>
    </location>
    <ligand>
        <name>GTP</name>
        <dbReference type="ChEBI" id="CHEBI:37565"/>
    </ligand>
</feature>
<dbReference type="GO" id="GO:0004019">
    <property type="term" value="F:adenylosuccinate synthase activity"/>
    <property type="evidence" value="ECO:0007669"/>
    <property type="project" value="UniProtKB-UniRule"/>
</dbReference>
<dbReference type="FunFam" id="3.90.170.10:FF:000001">
    <property type="entry name" value="Adenylosuccinate synthetase"/>
    <property type="match status" value="1"/>
</dbReference>
<comment type="cofactor">
    <cofactor evidence="11">
        <name>Mg(2+)</name>
        <dbReference type="ChEBI" id="CHEBI:18420"/>
    </cofactor>
    <text evidence="11">Binds 1 Mg(2+) ion per subunit.</text>
</comment>
<keyword evidence="8 11" id="KW-0342">GTP-binding</keyword>
<dbReference type="InterPro" id="IPR042110">
    <property type="entry name" value="Adenylosuccinate_synth_dom2"/>
</dbReference>
<feature type="binding site" evidence="11">
    <location>
        <position position="338"/>
    </location>
    <ligand>
        <name>IMP</name>
        <dbReference type="ChEBI" id="CHEBI:58053"/>
    </ligand>
</feature>
<evidence type="ECO:0000256" key="8">
    <source>
        <dbReference type="ARBA" id="ARBA00023134"/>
    </source>
</evidence>
<evidence type="ECO:0000256" key="10">
    <source>
        <dbReference type="ARBA" id="ARBA00050432"/>
    </source>
</evidence>
<sequence>LSGSRSSTEPKAGMKRARNEAVNKLTVVLGAQWGDEGKGKVVDLLATEADIICRCQGGNNAGHTVVVDGKEYDFHLLPSGIINSKAISFIGNGVVIHLPGLFEEGDKNEKKGLKGWEKRLIISDRAHIEKKSLPPCSSWMFDFHQAVDGLQEVQRQAQEGKNIGTTKKGIGPAYSSKASRTGMRVCDLLADFKEFSTRFKNLAQQYQSMFPTLEIDVDAQLKKLKEYAERIRPMVRDGVYFMYEAIHGPPKKILVEGANAALLDIDFGTYPFVTSSNCTVGGVCTGLGVPPVNVGEVYGVVKAYTTRVGIGAFPTEQLNAVGELLQTRGHEVGVTTGRKRRCGWLDLVILRYAHMINGFTAFALTKLDILDVLDEIKVGVAYKLNGKKIPYFPANMEILQKVEVEYETLPGWKSDTTAARKWDDLPPKAQNYIRFVENQVGVPIKWVGVGKSRESMIQMF</sequence>
<keyword evidence="2 11" id="KW-0963">Cytoplasm</keyword>
<comment type="subcellular location">
    <subcellularLocation>
        <location evidence="11">Cytoplasm</location>
    </subcellularLocation>
</comment>
<feature type="binding site" evidence="11">
    <location>
        <begin position="366"/>
        <end position="368"/>
    </location>
    <ligand>
        <name>GTP</name>
        <dbReference type="ChEBI" id="CHEBI:37565"/>
    </ligand>
</feature>
<dbReference type="Pfam" id="PF00709">
    <property type="entry name" value="Adenylsucc_synt"/>
    <property type="match status" value="1"/>
</dbReference>
<reference evidence="14" key="3">
    <citation type="submission" date="2025-09" db="UniProtKB">
        <authorList>
            <consortium name="Ensembl"/>
        </authorList>
    </citation>
    <scope>IDENTIFICATION</scope>
</reference>
<dbReference type="AlphaFoldDB" id="A0A8C9SN19"/>
<evidence type="ECO:0000256" key="9">
    <source>
        <dbReference type="ARBA" id="ARBA00025042"/>
    </source>
</evidence>
<comment type="function">
    <text evidence="9">Component of the purine nucleotide cycle (PNC), which interconverts IMP and AMP to regulate the nucleotide levels in various tissues, and which contributes to glycolysis and ammoniagenesis. Catalyzes the first committed step in the biosynthesis of AMP from IMP.</text>
</comment>
<dbReference type="GO" id="GO:0046040">
    <property type="term" value="P:IMP metabolic process"/>
    <property type="evidence" value="ECO:0007669"/>
    <property type="project" value="TreeGrafter"/>
</dbReference>
<evidence type="ECO:0000256" key="2">
    <source>
        <dbReference type="ARBA" id="ARBA00022490"/>
    </source>
</evidence>
<reference evidence="14" key="2">
    <citation type="submission" date="2025-08" db="UniProtKB">
        <authorList>
            <consortium name="Ensembl"/>
        </authorList>
    </citation>
    <scope>IDENTIFICATION</scope>
</reference>
<dbReference type="PROSITE" id="PS01266">
    <property type="entry name" value="ADENYLOSUCCIN_SYN_1"/>
    <property type="match status" value="1"/>
</dbReference>
<feature type="binding site" evidence="11">
    <location>
        <position position="166"/>
    </location>
    <ligand>
        <name>IMP</name>
        <dbReference type="ChEBI" id="CHEBI:58053"/>
    </ligand>
</feature>
<feature type="binding site" evidence="11">
    <location>
        <begin position="448"/>
        <end position="451"/>
    </location>
    <ligand>
        <name>GTP</name>
        <dbReference type="ChEBI" id="CHEBI:37565"/>
    </ligand>
</feature>
<dbReference type="InterPro" id="IPR018220">
    <property type="entry name" value="Adenylosuccin_syn_GTP-bd"/>
</dbReference>
<dbReference type="UniPathway" id="UPA00075">
    <property type="reaction ID" value="UER00335"/>
</dbReference>
<feature type="binding site" evidence="11">
    <location>
        <begin position="60"/>
        <end position="63"/>
    </location>
    <ligand>
        <name>IMP</name>
        <dbReference type="ChEBI" id="CHEBI:58053"/>
    </ligand>
</feature>
<dbReference type="InterPro" id="IPR027417">
    <property type="entry name" value="P-loop_NTPase"/>
</dbReference>
<dbReference type="InterPro" id="IPR042109">
    <property type="entry name" value="Adenylosuccinate_synth_dom1"/>
</dbReference>
<evidence type="ECO:0000256" key="5">
    <source>
        <dbReference type="ARBA" id="ARBA00022741"/>
    </source>
</evidence>
<evidence type="ECO:0000256" key="6">
    <source>
        <dbReference type="ARBA" id="ARBA00022755"/>
    </source>
</evidence>
<dbReference type="Proteomes" id="UP000694397">
    <property type="component" value="Chromosome 15"/>
</dbReference>
<feature type="binding site" evidence="11">
    <location>
        <position position="180"/>
    </location>
    <ligand>
        <name>IMP</name>
        <dbReference type="ChEBI" id="CHEBI:58053"/>
        <note>ligand shared between dimeric partners</note>
    </ligand>
</feature>
<dbReference type="NCBIfam" id="TIGR00184">
    <property type="entry name" value="purA"/>
    <property type="match status" value="1"/>
</dbReference>
<protein>
    <recommendedName>
        <fullName evidence="11">Adenylosuccinate synthetase isozyme 1</fullName>
        <shortName evidence="11">AMPSase 1</shortName>
        <shortName evidence="11">AdSS 1</shortName>
        <ecNumber evidence="11">6.3.4.4</ecNumber>
    </recommendedName>
    <alternativeName>
        <fullName evidence="11">Adenylosuccinate synthetase, basic isozyme</fullName>
    </alternativeName>
    <alternativeName>
        <fullName evidence="11">Adenylosuccinate synthetase, muscle isozyme</fullName>
        <shortName evidence="11">M-type adenylosuccinate synthetase</shortName>
    </alternativeName>
    <alternativeName>
        <fullName evidence="11">IMP--aspartate ligase 1</fullName>
    </alternativeName>
</protein>
<comment type="catalytic activity">
    <reaction evidence="10 11 13">
        <text>IMP + L-aspartate + GTP = N(6)-(1,2-dicarboxyethyl)-AMP + GDP + phosphate + 2 H(+)</text>
        <dbReference type="Rhea" id="RHEA:15753"/>
        <dbReference type="ChEBI" id="CHEBI:15378"/>
        <dbReference type="ChEBI" id="CHEBI:29991"/>
        <dbReference type="ChEBI" id="CHEBI:37565"/>
        <dbReference type="ChEBI" id="CHEBI:43474"/>
        <dbReference type="ChEBI" id="CHEBI:57567"/>
        <dbReference type="ChEBI" id="CHEBI:58053"/>
        <dbReference type="ChEBI" id="CHEBI:58189"/>
        <dbReference type="EC" id="6.3.4.4"/>
    </reaction>
</comment>
<keyword evidence="4 11" id="KW-0479">Metal-binding</keyword>
<dbReference type="FunFam" id="1.10.300.10:FF:000002">
    <property type="entry name" value="Adenylosuccinate synthetase, chloroplastic"/>
    <property type="match status" value="1"/>
</dbReference>
<evidence type="ECO:0000256" key="13">
    <source>
        <dbReference type="RuleBase" id="RU000520"/>
    </source>
</evidence>
<comment type="pathway">
    <text evidence="11 13">Purine metabolism; AMP biosynthesis via de novo pathway; AMP from IMP: step 1/2.</text>
</comment>
<dbReference type="NCBIfam" id="NF002223">
    <property type="entry name" value="PRK01117.1"/>
    <property type="match status" value="1"/>
</dbReference>
<dbReference type="GO" id="GO:0044208">
    <property type="term" value="P:'de novo' AMP biosynthetic process"/>
    <property type="evidence" value="ECO:0007669"/>
    <property type="project" value="UniProtKB-UniRule"/>
</dbReference>
<feature type="binding site" evidence="11">
    <location>
        <position position="340"/>
    </location>
    <ligand>
        <name>GTP</name>
        <dbReference type="ChEBI" id="CHEBI:37565"/>
    </ligand>
</feature>
<keyword evidence="5 11" id="KW-0547">Nucleotide-binding</keyword>
<keyword evidence="6 11" id="KW-0658">Purine biosynthesis</keyword>
<dbReference type="Gene3D" id="1.10.300.10">
    <property type="entry name" value="Adenylosuccinate Synthetase, subunit A, domain 2"/>
    <property type="match status" value="1"/>
</dbReference>
<dbReference type="GO" id="GO:0005737">
    <property type="term" value="C:cytoplasm"/>
    <property type="evidence" value="ECO:0007669"/>
    <property type="project" value="UniProtKB-SubCell"/>
</dbReference>
<dbReference type="InterPro" id="IPR042111">
    <property type="entry name" value="Adenylosuccinate_synth_dom3"/>
</dbReference>
<feature type="active site" description="Proton donor" evidence="11">
    <location>
        <position position="63"/>
    </location>
</feature>
<comment type="function">
    <text evidence="13">Plays an important role in the de novo pathway of purine nucleotide biosynthesis.</text>
</comment>
<dbReference type="InterPro" id="IPR027509">
    <property type="entry name" value="AdSS_1_vert"/>
</dbReference>
<dbReference type="GO" id="GO:0005525">
    <property type="term" value="F:GTP binding"/>
    <property type="evidence" value="ECO:0007669"/>
    <property type="project" value="UniProtKB-UniRule"/>
</dbReference>
<keyword evidence="15" id="KW-1185">Reference proteome</keyword>
<evidence type="ECO:0000256" key="4">
    <source>
        <dbReference type="ARBA" id="ARBA00022723"/>
    </source>
</evidence>
<dbReference type="InterPro" id="IPR001114">
    <property type="entry name" value="Adenylosuccinate_synthetase"/>
</dbReference>
<organism evidence="14 15">
    <name type="scientific">Scleropages formosus</name>
    <name type="common">Asian bonytongue</name>
    <name type="synonym">Osteoglossum formosum</name>
    <dbReference type="NCBI Taxonomy" id="113540"/>
    <lineage>
        <taxon>Eukaryota</taxon>
        <taxon>Metazoa</taxon>
        <taxon>Chordata</taxon>
        <taxon>Craniata</taxon>
        <taxon>Vertebrata</taxon>
        <taxon>Euteleostomi</taxon>
        <taxon>Actinopterygii</taxon>
        <taxon>Neopterygii</taxon>
        <taxon>Teleostei</taxon>
        <taxon>Osteoglossocephala</taxon>
        <taxon>Osteoglossomorpha</taxon>
        <taxon>Osteoglossiformes</taxon>
        <taxon>Osteoglossidae</taxon>
        <taxon>Scleropages</taxon>
    </lineage>
</organism>
<evidence type="ECO:0000313" key="15">
    <source>
        <dbReference type="Proteomes" id="UP000694397"/>
    </source>
</evidence>
<dbReference type="Gene3D" id="3.90.170.10">
    <property type="entry name" value="Adenylosuccinate Synthetase, subunit A, domain 3"/>
    <property type="match status" value="1"/>
</dbReference>
<evidence type="ECO:0000313" key="14">
    <source>
        <dbReference type="Ensembl" id="ENSSFOP00015039980.1"/>
    </source>
</evidence>
<evidence type="ECO:0000256" key="11">
    <source>
        <dbReference type="HAMAP-Rule" id="MF_03126"/>
    </source>
</evidence>
<comment type="similarity">
    <text evidence="11 13">Belongs to the adenylosuccinate synthetase family.</text>
</comment>
<keyword evidence="3 11" id="KW-0436">Ligase</keyword>
<feature type="binding site" evidence="11">
    <location>
        <begin position="334"/>
        <end position="340"/>
    </location>
    <ligand>
        <name>substrate</name>
    </ligand>
</feature>
<evidence type="ECO:0000256" key="7">
    <source>
        <dbReference type="ARBA" id="ARBA00022842"/>
    </source>
</evidence>
<comment type="subunit">
    <text evidence="1 11">Homodimer.</text>
</comment>
<gene>
    <name evidence="11" type="primary">ADSSL1</name>
    <name evidence="11 14" type="synonym">ADSS1</name>
    <name evidence="14" type="synonym">adss1</name>
</gene>
<accession>A0A8C9SN19</accession>
<keyword evidence="7 11" id="KW-0460">Magnesium</keyword>
<feature type="binding site" evidence="11">
    <location>
        <begin position="62"/>
        <end position="64"/>
    </location>
    <ligand>
        <name>GTP</name>
        <dbReference type="ChEBI" id="CHEBI:37565"/>
    </ligand>
</feature>
<feature type="binding site" evidence="11">
    <location>
        <position position="62"/>
    </location>
    <ligand>
        <name>Mg(2+)</name>
        <dbReference type="ChEBI" id="CHEBI:18420"/>
    </ligand>
</feature>
<dbReference type="Gene3D" id="3.40.440.10">
    <property type="entry name" value="Adenylosuccinate Synthetase, subunit A, domain 1"/>
    <property type="match status" value="1"/>
</dbReference>
<dbReference type="EC" id="6.3.4.4" evidence="11"/>
<dbReference type="GO" id="GO:0000287">
    <property type="term" value="F:magnesium ion binding"/>
    <property type="evidence" value="ECO:0007669"/>
    <property type="project" value="UniProtKB-UniRule"/>
</dbReference>
<dbReference type="PROSITE" id="PS00513">
    <property type="entry name" value="ADENYLOSUCCIN_SYN_2"/>
    <property type="match status" value="1"/>
</dbReference>
<evidence type="ECO:0000256" key="12">
    <source>
        <dbReference type="PROSITE-ProRule" id="PRU10134"/>
    </source>
</evidence>
<dbReference type="Ensembl" id="ENSSFOT00015048961.1">
    <property type="protein sequence ID" value="ENSSFOP00015039980.1"/>
    <property type="gene ID" value="ENSSFOG00015016315.2"/>
</dbReference>
<dbReference type="HAMAP" id="MF_03126">
    <property type="entry name" value="Adenylosucc_synth_vert_basic"/>
    <property type="match status" value="1"/>
</dbReference>
<dbReference type="SUPFAM" id="SSF52540">
    <property type="entry name" value="P-loop containing nucleoside triphosphate hydrolases"/>
    <property type="match status" value="1"/>
</dbReference>
<name>A0A8C9SN19_SCLFO</name>
<dbReference type="CDD" id="cd03108">
    <property type="entry name" value="AdSS"/>
    <property type="match status" value="1"/>
</dbReference>
<comment type="function">
    <text evidence="11">Component of the purine nucleotide cycle (PNC), which interconverts IMP and AMP to regulate the nucleotide levels in various tissues, and which contributes to glycolysis and ammoniagenesis. Catalyzes the first commited step in the biosynthesis of AMP from IMP.</text>
</comment>
<feature type="active site" description="Proton acceptor" evidence="11">
    <location>
        <position position="35"/>
    </location>
</feature>
<feature type="active site" evidence="12">
    <location>
        <position position="177"/>
    </location>
</feature>
<dbReference type="GeneTree" id="ENSGT00390000015553"/>
<feature type="binding site" evidence="11">
    <location>
        <position position="35"/>
    </location>
    <ligand>
        <name>Mg(2+)</name>
        <dbReference type="ChEBI" id="CHEBI:18420"/>
    </ligand>
</feature>
<evidence type="ECO:0000256" key="1">
    <source>
        <dbReference type="ARBA" id="ARBA00011738"/>
    </source>
</evidence>
<proteinExistence type="inferred from homology"/>
<reference evidence="14 15" key="1">
    <citation type="submission" date="2019-04" db="EMBL/GenBank/DDBJ databases">
        <authorList>
            <consortium name="Wellcome Sanger Institute Data Sharing"/>
        </authorList>
    </citation>
    <scope>NUCLEOTIDE SEQUENCE [LARGE SCALE GENOMIC DNA]</scope>
</reference>
<dbReference type="PANTHER" id="PTHR11846">
    <property type="entry name" value="ADENYLOSUCCINATE SYNTHETASE"/>
    <property type="match status" value="1"/>
</dbReference>
<dbReference type="SMART" id="SM00788">
    <property type="entry name" value="Adenylsucc_synt"/>
    <property type="match status" value="1"/>
</dbReference>
<feature type="binding site" evidence="11">
    <location>
        <position position="274"/>
    </location>
    <ligand>
        <name>IMP</name>
        <dbReference type="ChEBI" id="CHEBI:58053"/>
    </ligand>
</feature>
<feature type="binding site" evidence="11">
    <location>
        <position position="35"/>
    </location>
    <ligand>
        <name>substrate</name>
    </ligand>
</feature>
<feature type="binding site" evidence="11">
    <location>
        <position position="259"/>
    </location>
    <ligand>
        <name>IMP</name>
        <dbReference type="ChEBI" id="CHEBI:58053"/>
    </ligand>
</feature>
<dbReference type="HAMAP" id="MF_00011">
    <property type="entry name" value="Adenylosucc_synth"/>
    <property type="match status" value="1"/>
</dbReference>
<dbReference type="PANTHER" id="PTHR11846:SF2">
    <property type="entry name" value="ADENYLOSUCCINATE SYNTHETASE ISOZYME 1"/>
    <property type="match status" value="1"/>
</dbReference>
<feature type="binding site" evidence="11">
    <location>
        <begin position="35"/>
        <end position="38"/>
    </location>
    <ligand>
        <name>IMP</name>
        <dbReference type="ChEBI" id="CHEBI:58053"/>
    </ligand>
</feature>
<dbReference type="InterPro" id="IPR033128">
    <property type="entry name" value="Adenylosuccin_syn_Lys_AS"/>
</dbReference>
<evidence type="ECO:0000256" key="3">
    <source>
        <dbReference type="ARBA" id="ARBA00022598"/>
    </source>
</evidence>